<dbReference type="EMBL" id="KI301294">
    <property type="protein sequence ID" value="ERZ95388.1"/>
    <property type="molecule type" value="Genomic_DNA"/>
</dbReference>
<dbReference type="AlphaFoldDB" id="U9SHK0"/>
<dbReference type="eggNOG" id="ENOG502SBKI">
    <property type="taxonomic scope" value="Eukaryota"/>
</dbReference>
<organism evidence="1">
    <name type="scientific">Rhizophagus irregularis (strain DAOM 181602 / DAOM 197198 / MUCL 43194)</name>
    <name type="common">Arbuscular mycorrhizal fungus</name>
    <name type="synonym">Glomus intraradices</name>
    <dbReference type="NCBI Taxonomy" id="747089"/>
    <lineage>
        <taxon>Eukaryota</taxon>
        <taxon>Fungi</taxon>
        <taxon>Fungi incertae sedis</taxon>
        <taxon>Mucoromycota</taxon>
        <taxon>Glomeromycotina</taxon>
        <taxon>Glomeromycetes</taxon>
        <taxon>Glomerales</taxon>
        <taxon>Glomeraceae</taxon>
        <taxon>Rhizophagus</taxon>
    </lineage>
</organism>
<accession>U9SHK0</accession>
<proteinExistence type="predicted"/>
<reference evidence="1" key="1">
    <citation type="submission" date="2013-07" db="EMBL/GenBank/DDBJ databases">
        <title>The genome of an arbuscular mycorrhizal fungus provides insights into the evolution of the oldest plant symbiosis.</title>
        <authorList>
            <consortium name="DOE Joint Genome Institute"/>
            <person name="Tisserant E."/>
            <person name="Malbreil M."/>
            <person name="Kuo A."/>
            <person name="Kohler A."/>
            <person name="Symeonidi A."/>
            <person name="Balestrini R."/>
            <person name="Charron P."/>
            <person name="Duensing N."/>
            <person name="Frei-dit-Frey N."/>
            <person name="Gianinazzi-Pearson V."/>
            <person name="Gilbert B."/>
            <person name="Handa Y."/>
            <person name="Hijri M."/>
            <person name="Kaul R."/>
            <person name="Kawaguchi M."/>
            <person name="Krajinski F."/>
            <person name="Lammers P."/>
            <person name="Lapierre D."/>
            <person name="Masclaux F.G."/>
            <person name="Murat C."/>
            <person name="Morin E."/>
            <person name="Ndikumana S."/>
            <person name="Pagni M."/>
            <person name="Petitpierre D."/>
            <person name="Requena N."/>
            <person name="Rosikiewicz P."/>
            <person name="Riley R."/>
            <person name="Saito K."/>
            <person name="San Clemente H."/>
            <person name="Shapiro H."/>
            <person name="van Tuinen D."/>
            <person name="Becard G."/>
            <person name="Bonfante P."/>
            <person name="Paszkowski U."/>
            <person name="Shachar-Hill Y."/>
            <person name="Young J.P."/>
            <person name="Sanders I.R."/>
            <person name="Henrissat B."/>
            <person name="Rensing S.A."/>
            <person name="Grigoriev I.V."/>
            <person name="Corradi N."/>
            <person name="Roux C."/>
            <person name="Martin F."/>
        </authorList>
    </citation>
    <scope>NUCLEOTIDE SEQUENCE</scope>
    <source>
        <strain evidence="1">DAOM 197198</strain>
    </source>
</reference>
<gene>
    <name evidence="1" type="ORF">GLOINDRAFT_13682</name>
</gene>
<evidence type="ECO:0008006" key="2">
    <source>
        <dbReference type="Google" id="ProtNLM"/>
    </source>
</evidence>
<name>U9SHK0_RHIID</name>
<sequence length="465" mass="55434">MLKLNRDVIFLILEELQNDSKSLYSCLLINRTWCETTVPILWKDPTSRYDLTDDACSILFNKILLHLSEESRNKLKNQEIDLLIEIYKRPLFNYISFWKHLDLCFLELSLELSYFYTNWNYSVSLPLLKYLKANGVSSEVLASIIENTKGNLNEIIINYQHHHNDKRLIKAIYQHCPNLNYIKLSLLNKDMDIIEFQNLLINCKFINILDIIGIGDFIWNELLIILTKYSPINLLNRKNKSPIFLQIDLMRLWERQQQPMLQQLEHLLKEYKVKGELPELSYEIIKYFQNDYKTLHSSILINRSWCRLAIPLLWENPFLICKYSRKYDFIAIYLHDHFNDKDKLILNRFGINNDVFPSNTLFNYPSFIKSLSVQQVRSSIIYWFTNNKSEYIDTFFGLIYVSLLEVIIKNEACLHTFEFFTYGKLDYFIIKLILKYPNFTHNIRNLELGFDANAGFTDLLKIFTF</sequence>
<evidence type="ECO:0000313" key="1">
    <source>
        <dbReference type="EMBL" id="ERZ95388.1"/>
    </source>
</evidence>
<protein>
    <recommendedName>
        <fullName evidence="2">F-box domain-containing protein</fullName>
    </recommendedName>
</protein>
<dbReference type="HOGENOM" id="CLU_588121_0_0_1"/>